<feature type="non-terminal residue" evidence="1">
    <location>
        <position position="1"/>
    </location>
</feature>
<evidence type="ECO:0000313" key="1">
    <source>
        <dbReference type="EMBL" id="MCI46174.1"/>
    </source>
</evidence>
<name>A0A392SDA1_9FABA</name>
<dbReference type="EMBL" id="LXQA010353728">
    <property type="protein sequence ID" value="MCI46174.1"/>
    <property type="molecule type" value="Genomic_DNA"/>
</dbReference>
<dbReference type="AlphaFoldDB" id="A0A392SDA1"/>
<accession>A0A392SDA1</accession>
<reference evidence="1 2" key="1">
    <citation type="journal article" date="2018" name="Front. Plant Sci.">
        <title>Red Clover (Trifolium pratense) and Zigzag Clover (T. medium) - A Picture of Genomic Similarities and Differences.</title>
        <authorList>
            <person name="Dluhosova J."/>
            <person name="Istvanek J."/>
            <person name="Nedelnik J."/>
            <person name="Repkova J."/>
        </authorList>
    </citation>
    <scope>NUCLEOTIDE SEQUENCE [LARGE SCALE GENOMIC DNA]</scope>
    <source>
        <strain evidence="2">cv. 10/8</strain>
        <tissue evidence="1">Leaf</tissue>
    </source>
</reference>
<protein>
    <submittedName>
        <fullName evidence="1">Uncharacterized protein</fullName>
    </submittedName>
</protein>
<proteinExistence type="predicted"/>
<sequence>GRKGKASAWSGILGCQWGFMKILSWNIRGLGGLEKRKELPPCGILLRFRCGRQ</sequence>
<comment type="caution">
    <text evidence="1">The sequence shown here is derived from an EMBL/GenBank/DDBJ whole genome shotgun (WGS) entry which is preliminary data.</text>
</comment>
<dbReference type="Proteomes" id="UP000265520">
    <property type="component" value="Unassembled WGS sequence"/>
</dbReference>
<keyword evidence="2" id="KW-1185">Reference proteome</keyword>
<evidence type="ECO:0000313" key="2">
    <source>
        <dbReference type="Proteomes" id="UP000265520"/>
    </source>
</evidence>
<organism evidence="1 2">
    <name type="scientific">Trifolium medium</name>
    <dbReference type="NCBI Taxonomy" id="97028"/>
    <lineage>
        <taxon>Eukaryota</taxon>
        <taxon>Viridiplantae</taxon>
        <taxon>Streptophyta</taxon>
        <taxon>Embryophyta</taxon>
        <taxon>Tracheophyta</taxon>
        <taxon>Spermatophyta</taxon>
        <taxon>Magnoliopsida</taxon>
        <taxon>eudicotyledons</taxon>
        <taxon>Gunneridae</taxon>
        <taxon>Pentapetalae</taxon>
        <taxon>rosids</taxon>
        <taxon>fabids</taxon>
        <taxon>Fabales</taxon>
        <taxon>Fabaceae</taxon>
        <taxon>Papilionoideae</taxon>
        <taxon>50 kb inversion clade</taxon>
        <taxon>NPAAA clade</taxon>
        <taxon>Hologalegina</taxon>
        <taxon>IRL clade</taxon>
        <taxon>Trifolieae</taxon>
        <taxon>Trifolium</taxon>
    </lineage>
</organism>